<keyword evidence="3" id="KW-0964">Secreted</keyword>
<dbReference type="InterPro" id="IPR012334">
    <property type="entry name" value="Pectin_lyas_fold"/>
</dbReference>
<protein>
    <recommendedName>
        <fullName evidence="7">pectin lyase</fullName>
        <ecNumber evidence="7">4.2.2.10</ecNumber>
    </recommendedName>
</protein>
<dbReference type="SUPFAM" id="SSF51126">
    <property type="entry name" value="Pectin lyase-like"/>
    <property type="match status" value="1"/>
</dbReference>
<dbReference type="GO" id="GO:0005576">
    <property type="term" value="C:extracellular region"/>
    <property type="evidence" value="ECO:0007669"/>
    <property type="project" value="UniProtKB-SubCell"/>
</dbReference>
<evidence type="ECO:0000259" key="9">
    <source>
        <dbReference type="SMART" id="SM00656"/>
    </source>
</evidence>
<accession>A0AAD9SAH0</accession>
<evidence type="ECO:0000256" key="4">
    <source>
        <dbReference type="ARBA" id="ARBA00022729"/>
    </source>
</evidence>
<feature type="domain" description="Pectate lyase" evidence="9">
    <location>
        <begin position="96"/>
        <end position="299"/>
    </location>
</feature>
<dbReference type="GO" id="GO:0000272">
    <property type="term" value="P:polysaccharide catabolic process"/>
    <property type="evidence" value="ECO:0007669"/>
    <property type="project" value="UniProtKB-KW"/>
</dbReference>
<evidence type="ECO:0000256" key="6">
    <source>
        <dbReference type="ARBA" id="ARBA00036818"/>
    </source>
</evidence>
<keyword evidence="5" id="KW-0456">Lyase</keyword>
<evidence type="ECO:0000313" key="10">
    <source>
        <dbReference type="EMBL" id="KAK2604049.1"/>
    </source>
</evidence>
<feature type="signal peptide" evidence="8">
    <location>
        <begin position="1"/>
        <end position="21"/>
    </location>
</feature>
<organism evidence="10 11">
    <name type="scientific">Phomopsis amygdali</name>
    <name type="common">Fusicoccum amygdali</name>
    <dbReference type="NCBI Taxonomy" id="1214568"/>
    <lineage>
        <taxon>Eukaryota</taxon>
        <taxon>Fungi</taxon>
        <taxon>Dikarya</taxon>
        <taxon>Ascomycota</taxon>
        <taxon>Pezizomycotina</taxon>
        <taxon>Sordariomycetes</taxon>
        <taxon>Sordariomycetidae</taxon>
        <taxon>Diaporthales</taxon>
        <taxon>Diaporthaceae</taxon>
        <taxon>Diaporthe</taxon>
    </lineage>
</organism>
<comment type="similarity">
    <text evidence="2">Belongs to the polysaccharide lyase 1 family.</text>
</comment>
<dbReference type="AlphaFoldDB" id="A0AAD9SAH0"/>
<name>A0AAD9SAH0_PHOAM</name>
<comment type="catalytic activity">
    <reaction evidence="6">
        <text>Eliminative cleavage of (1-&gt;4)-alpha-D-galacturonan methyl ester to give oligosaccharides with 4-deoxy-6-O-methyl-alpha-D-galact-4-enuronosyl groups at their non-reducing ends.</text>
        <dbReference type="EC" id="4.2.2.10"/>
    </reaction>
</comment>
<evidence type="ECO:0000256" key="2">
    <source>
        <dbReference type="ARBA" id="ARBA00010980"/>
    </source>
</evidence>
<sequence>MRSISVATALLSSLAARAVNAATVSVSGAAEGFAAGVTGGGDATPVYPADIEELKTYLTSDEPQVVVLDKTFNFLGSEGTKTETGCAPYTTAAGCQQAIDATGTWCSSDVPSVEVTYDVAATEGIELGSNKTIIGVEDKGVIIGKGFRMTNGASNIIIQNIMITDLNPQYVWGGDALTFSGADLIWVDHVTTQYLGRQHYVFGQTPSHRITLSNNDINGNTNYSAGCDTYHYWTIELVGTDDQITFKNNYVHHTAGRSPALSGSTLFHAVNSVCKWLPIQMTFETAFKASRWFIDLEQSLMLKCEGEDNNGHAIEGDTNGQGLFEGCVFKDVKQTVVDDFKGHLFSVGSTSATRNYCKLYLGRNCVENTITNSSAFSKDDTSFFSNFTGLTVASAAAPATIQDTVPSSAGFGKLN</sequence>
<dbReference type="EC" id="4.2.2.10" evidence="7"/>
<evidence type="ECO:0000256" key="5">
    <source>
        <dbReference type="ARBA" id="ARBA00023239"/>
    </source>
</evidence>
<dbReference type="EMBL" id="JAUJFL010000004">
    <property type="protein sequence ID" value="KAK2604049.1"/>
    <property type="molecule type" value="Genomic_DNA"/>
</dbReference>
<evidence type="ECO:0000313" key="11">
    <source>
        <dbReference type="Proteomes" id="UP001265746"/>
    </source>
</evidence>
<evidence type="ECO:0000256" key="1">
    <source>
        <dbReference type="ARBA" id="ARBA00004613"/>
    </source>
</evidence>
<comment type="subcellular location">
    <subcellularLocation>
        <location evidence="1">Secreted</location>
    </subcellularLocation>
</comment>
<dbReference type="Gene3D" id="2.160.20.10">
    <property type="entry name" value="Single-stranded right-handed beta-helix, Pectin lyase-like"/>
    <property type="match status" value="1"/>
</dbReference>
<evidence type="ECO:0000256" key="3">
    <source>
        <dbReference type="ARBA" id="ARBA00022525"/>
    </source>
</evidence>
<keyword evidence="11" id="KW-1185">Reference proteome</keyword>
<comment type="caution">
    <text evidence="10">The sequence shown here is derived from an EMBL/GenBank/DDBJ whole genome shotgun (WGS) entry which is preliminary data.</text>
</comment>
<dbReference type="SMART" id="SM00656">
    <property type="entry name" value="Amb_all"/>
    <property type="match status" value="1"/>
</dbReference>
<dbReference type="GO" id="GO:0030570">
    <property type="term" value="F:pectate lyase activity"/>
    <property type="evidence" value="ECO:0007669"/>
    <property type="project" value="InterPro"/>
</dbReference>
<feature type="chain" id="PRO_5042022093" description="pectin lyase" evidence="8">
    <location>
        <begin position="22"/>
        <end position="415"/>
    </location>
</feature>
<dbReference type="InterPro" id="IPR002022">
    <property type="entry name" value="Pec_lyase"/>
</dbReference>
<reference evidence="10" key="1">
    <citation type="submission" date="2023-06" db="EMBL/GenBank/DDBJ databases">
        <authorList>
            <person name="Noh H."/>
        </authorList>
    </citation>
    <scope>NUCLEOTIDE SEQUENCE</scope>
    <source>
        <strain evidence="10">DUCC20226</strain>
    </source>
</reference>
<dbReference type="InterPro" id="IPR045032">
    <property type="entry name" value="PEL"/>
</dbReference>
<dbReference type="PANTHER" id="PTHR31683">
    <property type="entry name" value="PECTATE LYASE 18-RELATED"/>
    <property type="match status" value="1"/>
</dbReference>
<gene>
    <name evidence="10" type="ORF">N8I77_007008</name>
</gene>
<dbReference type="Proteomes" id="UP001265746">
    <property type="component" value="Unassembled WGS sequence"/>
</dbReference>
<keyword evidence="4 8" id="KW-0732">Signal</keyword>
<proteinExistence type="inferred from homology"/>
<dbReference type="GO" id="GO:0047490">
    <property type="term" value="F:pectin lyase activity"/>
    <property type="evidence" value="ECO:0007669"/>
    <property type="project" value="UniProtKB-EC"/>
</dbReference>
<dbReference type="PANTHER" id="PTHR31683:SF16">
    <property type="entry name" value="PECTIN LYASE A-RELATED"/>
    <property type="match status" value="1"/>
</dbReference>
<evidence type="ECO:0000256" key="8">
    <source>
        <dbReference type="SAM" id="SignalP"/>
    </source>
</evidence>
<dbReference type="InterPro" id="IPR011050">
    <property type="entry name" value="Pectin_lyase_fold/virulence"/>
</dbReference>
<evidence type="ECO:0000256" key="7">
    <source>
        <dbReference type="ARBA" id="ARBA00039082"/>
    </source>
</evidence>